<dbReference type="InterPro" id="IPR012340">
    <property type="entry name" value="NA-bd_OB-fold"/>
</dbReference>
<feature type="region of interest" description="Disordered" evidence="1">
    <location>
        <begin position="299"/>
        <end position="320"/>
    </location>
</feature>
<keyword evidence="3" id="KW-1185">Reference proteome</keyword>
<feature type="region of interest" description="Disordered" evidence="1">
    <location>
        <begin position="750"/>
        <end position="780"/>
    </location>
</feature>
<feature type="compositionally biased region" description="Polar residues" evidence="1">
    <location>
        <begin position="555"/>
        <end position="575"/>
    </location>
</feature>
<evidence type="ECO:0000313" key="3">
    <source>
        <dbReference type="Proteomes" id="UP000289152"/>
    </source>
</evidence>
<dbReference type="Gene3D" id="2.40.50.140">
    <property type="entry name" value="Nucleic acid-binding proteins"/>
    <property type="match status" value="1"/>
</dbReference>
<name>A0A4Q1BPY5_TREME</name>
<reference evidence="2 3" key="1">
    <citation type="submission" date="2016-06" db="EMBL/GenBank/DDBJ databases">
        <title>Evolution of pathogenesis and genome organization in the Tremellales.</title>
        <authorList>
            <person name="Cuomo C."/>
            <person name="Litvintseva A."/>
            <person name="Heitman J."/>
            <person name="Chen Y."/>
            <person name="Sun S."/>
            <person name="Springer D."/>
            <person name="Dromer F."/>
            <person name="Young S."/>
            <person name="Zeng Q."/>
            <person name="Chapman S."/>
            <person name="Gujja S."/>
            <person name="Saif S."/>
            <person name="Birren B."/>
        </authorList>
    </citation>
    <scope>NUCLEOTIDE SEQUENCE [LARGE SCALE GENOMIC DNA]</scope>
    <source>
        <strain evidence="2 3">ATCC 28783</strain>
    </source>
</reference>
<dbReference type="EMBL" id="SDIL01000024">
    <property type="protein sequence ID" value="RXK39984.1"/>
    <property type="molecule type" value="Genomic_DNA"/>
</dbReference>
<comment type="caution">
    <text evidence="2">The sequence shown here is derived from an EMBL/GenBank/DDBJ whole genome shotgun (WGS) entry which is preliminary data.</text>
</comment>
<feature type="region of interest" description="Disordered" evidence="1">
    <location>
        <begin position="537"/>
        <end position="575"/>
    </location>
</feature>
<proteinExistence type="predicted"/>
<feature type="compositionally biased region" description="Basic residues" evidence="1">
    <location>
        <begin position="544"/>
        <end position="554"/>
    </location>
</feature>
<gene>
    <name evidence="2" type="ORF">M231_02779</name>
</gene>
<evidence type="ECO:0008006" key="4">
    <source>
        <dbReference type="Google" id="ProtNLM"/>
    </source>
</evidence>
<dbReference type="VEuPathDB" id="FungiDB:TREMEDRAFT_62034"/>
<organism evidence="2 3">
    <name type="scientific">Tremella mesenterica</name>
    <name type="common">Jelly fungus</name>
    <dbReference type="NCBI Taxonomy" id="5217"/>
    <lineage>
        <taxon>Eukaryota</taxon>
        <taxon>Fungi</taxon>
        <taxon>Dikarya</taxon>
        <taxon>Basidiomycota</taxon>
        <taxon>Agaricomycotina</taxon>
        <taxon>Tremellomycetes</taxon>
        <taxon>Tremellales</taxon>
        <taxon>Tremellaceae</taxon>
        <taxon>Tremella</taxon>
    </lineage>
</organism>
<feature type="compositionally biased region" description="Basic and acidic residues" evidence="1">
    <location>
        <begin position="750"/>
        <end position="774"/>
    </location>
</feature>
<dbReference type="Proteomes" id="UP000289152">
    <property type="component" value="Unassembled WGS sequence"/>
</dbReference>
<evidence type="ECO:0000256" key="1">
    <source>
        <dbReference type="SAM" id="MobiDB-lite"/>
    </source>
</evidence>
<protein>
    <recommendedName>
        <fullName evidence="4">CST complex subunit Stn1 N-terminal domain-containing protein</fullName>
    </recommendedName>
</protein>
<dbReference type="STRING" id="5217.A0A4Q1BPY5"/>
<feature type="region of interest" description="Disordered" evidence="1">
    <location>
        <begin position="464"/>
        <end position="490"/>
    </location>
</feature>
<dbReference type="AlphaFoldDB" id="A0A4Q1BPY5"/>
<evidence type="ECO:0000313" key="2">
    <source>
        <dbReference type="EMBL" id="RXK39984.1"/>
    </source>
</evidence>
<dbReference type="InParanoid" id="A0A4Q1BPY5"/>
<sequence>MSDPDTSTLGKEDPIQNLPSWTTIQSWVLRPQAIAKCFISDIYQMSSLILPNTTGTSYGSRDTFLLDHFPCRMVNLVGLVIGIDTRESNLTIYLDDGDGQYVLPILIRLSLITIQSNTNNQSGTISGNHLISNINGTGSASTTQLSSCTNETVHFPSAKERKALRRAQTLENTTKMNLSQRPPVKMYEKKDIRVGDVVRVVGKVDEWQRRRNGAGEWVRQVVVEDGGGGSITRVDPDEQFLHVTQVNQLHRTLYSQPFIMPPAPTLSRASSPLRQRKLPSPAKSVRSVMYSDSLAPSSEIGSEVEYDEGPVPLRDPSKLRSSQLTDHTFRHYLLDHMTQTTLSTIRSMSPNQLHLALCDLFPEYAISTKDQTSIYQPTFDSSFPPSFITPRQSTTASNSLFKQPSTYSDDTSTWSVGSDHVGKDLSEVFGDSTKDNISPSATPTQAKYFRSKAERLMEKSFISQAKATPEEHSHSLKSFRPYQPHHHQQTLSLTRPHIESFHLHHSEPFQESKIDVDLFTPFAYPSQSYQHSSIPMQPWNLHQNKSRPHNHHQNNSRPHNLPQNQSQPYDLNQDQSQPHNLYQAQAQRHSHEKQEFSYQEPSLETFTIPSILSIPHLNQLAGLVVDAESKRTERARRKRITEGIASQADLTISPRAYKLSGEKKRRKMERLVRFVLRRISEEGGLVHVQLTRKQKQDQNPTYPSDPSIEIKDKTYLKEYDFQSKYSNHTSPLPYMISGINDKQVRMIMERDKRERDEEKEKEREKEKEKKKEEGEEKGEEEKVEIEISYIPLPPDLLCPILLPLLQKETNLIQKTFHKRYKIGSEEMTSCLRRWGEEGRWERIGGWCVEEALEWGEKIGWVKKGLRGWEIC</sequence>
<accession>A0A4Q1BPY5</accession>
<dbReference type="OrthoDB" id="77828at2759"/>